<dbReference type="CDD" id="cd00609">
    <property type="entry name" value="AAT_like"/>
    <property type="match status" value="1"/>
</dbReference>
<dbReference type="Pfam" id="PF00155">
    <property type="entry name" value="Aminotran_1_2"/>
    <property type="match status" value="1"/>
</dbReference>
<dbReference type="Gene3D" id="3.90.1150.10">
    <property type="entry name" value="Aspartate Aminotransferase, domain 1"/>
    <property type="match status" value="1"/>
</dbReference>
<sequence length="394" mass="42236">MPHTFSRRMDGLRSSAIRNLLALTARPDVISLAGGLPDPDFIPRERIRKEAERALTDPASVQYGETTGLRRLRDVLAAREGARIGRLLNAGEVVVTHGSQQALSLLAQVLLDPGDVVVVEEPAYTGALQVFRAAQAAVQSVPLDRGGMNTAALQELLESGVRPTVVHTVSNFHNPRGVVLAADRRKHLAALADRYGFWVIEDDPYGELFFDAPAPRPVAAFSDRVIRLSSASKILAPALRVGWLHGDRRVCEAVELLKQGADLCGSSLTHQITAAMLSDEAWLALHLDMLRTRYGARSRALTAGISSAFGDSAALSDVQGGMFCWVEFTDDTIDTAALLRTAVEHGVAFVPGSAFGMGAHLGAALRLCYATCPEDVLAVACERLGDAYLAHAQS</sequence>
<dbReference type="RefSeq" id="WP_255969381.1">
    <property type="nucleotide sequence ID" value="NZ_JANFQF010000010.1"/>
</dbReference>
<evidence type="ECO:0000259" key="5">
    <source>
        <dbReference type="Pfam" id="PF00155"/>
    </source>
</evidence>
<dbReference type="InterPro" id="IPR015422">
    <property type="entry name" value="PyrdxlP-dep_Trfase_small"/>
</dbReference>
<feature type="domain" description="Aminotransferase class I/classII large" evidence="5">
    <location>
        <begin position="28"/>
        <end position="384"/>
    </location>
</feature>
<evidence type="ECO:0000256" key="3">
    <source>
        <dbReference type="ARBA" id="ARBA00022679"/>
    </source>
</evidence>
<dbReference type="InterPro" id="IPR015424">
    <property type="entry name" value="PyrdxlP-dep_Trfase"/>
</dbReference>
<comment type="cofactor">
    <cofactor evidence="1">
        <name>pyridoxal 5'-phosphate</name>
        <dbReference type="ChEBI" id="CHEBI:597326"/>
    </cofactor>
</comment>
<keyword evidence="7" id="KW-1185">Reference proteome</keyword>
<accession>A0ABT1QDH6</accession>
<proteinExistence type="predicted"/>
<dbReference type="InterPro" id="IPR004839">
    <property type="entry name" value="Aminotransferase_I/II_large"/>
</dbReference>
<gene>
    <name evidence="6" type="ORF">NOF53_14240</name>
</gene>
<keyword evidence="4" id="KW-0663">Pyridoxal phosphate</keyword>
<keyword evidence="3" id="KW-0808">Transferase</keyword>
<dbReference type="Proteomes" id="UP001524501">
    <property type="component" value="Unassembled WGS sequence"/>
</dbReference>
<evidence type="ECO:0000313" key="7">
    <source>
        <dbReference type="Proteomes" id="UP001524501"/>
    </source>
</evidence>
<dbReference type="EMBL" id="JANFQF010000010">
    <property type="protein sequence ID" value="MCQ4120318.1"/>
    <property type="molecule type" value="Genomic_DNA"/>
</dbReference>
<dbReference type="SUPFAM" id="SSF53383">
    <property type="entry name" value="PLP-dependent transferases"/>
    <property type="match status" value="1"/>
</dbReference>
<protein>
    <submittedName>
        <fullName evidence="6">PLP-dependent aminotransferase family protein</fullName>
    </submittedName>
</protein>
<dbReference type="InterPro" id="IPR050859">
    <property type="entry name" value="Class-I_PLP-dep_aminotransf"/>
</dbReference>
<dbReference type="PANTHER" id="PTHR42790">
    <property type="entry name" value="AMINOTRANSFERASE"/>
    <property type="match status" value="1"/>
</dbReference>
<name>A0ABT1QDH6_9NOCA</name>
<evidence type="ECO:0000256" key="4">
    <source>
        <dbReference type="ARBA" id="ARBA00022898"/>
    </source>
</evidence>
<dbReference type="Gene3D" id="3.40.640.10">
    <property type="entry name" value="Type I PLP-dependent aspartate aminotransferase-like (Major domain)"/>
    <property type="match status" value="1"/>
</dbReference>
<keyword evidence="2 6" id="KW-0032">Aminotransferase</keyword>
<dbReference type="InterPro" id="IPR015421">
    <property type="entry name" value="PyrdxlP-dep_Trfase_major"/>
</dbReference>
<dbReference type="GO" id="GO:0008483">
    <property type="term" value="F:transaminase activity"/>
    <property type="evidence" value="ECO:0007669"/>
    <property type="project" value="UniProtKB-KW"/>
</dbReference>
<reference evidence="6 7" key="1">
    <citation type="submission" date="2022-07" db="EMBL/GenBank/DDBJ databases">
        <title>Degradation activity of malathion, p-nitrophenol and potential low-temperature adaptation strategy of Rhodococcus sp. FXJ9.536.</title>
        <authorList>
            <person name="Huang J."/>
            <person name="Huang Y."/>
        </authorList>
    </citation>
    <scope>NUCLEOTIDE SEQUENCE [LARGE SCALE GENOMIC DNA]</scope>
    <source>
        <strain evidence="6 7">FXJ9.536</strain>
    </source>
</reference>
<comment type="caution">
    <text evidence="6">The sequence shown here is derived from an EMBL/GenBank/DDBJ whole genome shotgun (WGS) entry which is preliminary data.</text>
</comment>
<evidence type="ECO:0000256" key="2">
    <source>
        <dbReference type="ARBA" id="ARBA00022576"/>
    </source>
</evidence>
<dbReference type="PANTHER" id="PTHR42790:SF19">
    <property type="entry name" value="KYNURENINE_ALPHA-AMINOADIPATE AMINOTRANSFERASE, MITOCHONDRIAL"/>
    <property type="match status" value="1"/>
</dbReference>
<evidence type="ECO:0000313" key="6">
    <source>
        <dbReference type="EMBL" id="MCQ4120318.1"/>
    </source>
</evidence>
<organism evidence="6 7">
    <name type="scientific">Rhodococcus tibetensis</name>
    <dbReference type="NCBI Taxonomy" id="2965064"/>
    <lineage>
        <taxon>Bacteria</taxon>
        <taxon>Bacillati</taxon>
        <taxon>Actinomycetota</taxon>
        <taxon>Actinomycetes</taxon>
        <taxon>Mycobacteriales</taxon>
        <taxon>Nocardiaceae</taxon>
        <taxon>Rhodococcus</taxon>
    </lineage>
</organism>
<evidence type="ECO:0000256" key="1">
    <source>
        <dbReference type="ARBA" id="ARBA00001933"/>
    </source>
</evidence>